<feature type="transmembrane region" description="Helical" evidence="1">
    <location>
        <begin position="50"/>
        <end position="70"/>
    </location>
</feature>
<dbReference type="AlphaFoldDB" id="U1PL39"/>
<dbReference type="InterPro" id="IPR036259">
    <property type="entry name" value="MFS_trans_sf"/>
</dbReference>
<protein>
    <recommendedName>
        <fullName evidence="4">Major facilitator superfamily (MFS) profile domain-containing protein</fullName>
    </recommendedName>
</protein>
<sequence>MPGSNKAIFNHTPPGTYNFTISMKQVGVTAGSGVSALLVTRIASVFLWKVGFYVAAANVLVVATVFWLVYWNDDDGQTARVTRTP</sequence>
<evidence type="ECO:0000313" key="2">
    <source>
        <dbReference type="EMBL" id="ERG94392.1"/>
    </source>
</evidence>
<keyword evidence="1" id="KW-0812">Transmembrane</keyword>
<keyword evidence="1" id="KW-1133">Transmembrane helix</keyword>
<evidence type="ECO:0008006" key="4">
    <source>
        <dbReference type="Google" id="ProtNLM"/>
    </source>
</evidence>
<organism evidence="2 3">
    <name type="scientific">Haloquadratum walsbyi J07HQW2</name>
    <dbReference type="NCBI Taxonomy" id="1238425"/>
    <lineage>
        <taxon>Archaea</taxon>
        <taxon>Methanobacteriati</taxon>
        <taxon>Methanobacteriota</taxon>
        <taxon>Stenosarchaea group</taxon>
        <taxon>Halobacteria</taxon>
        <taxon>Halobacteriales</taxon>
        <taxon>Haloferacaceae</taxon>
        <taxon>Haloquadratum</taxon>
    </lineage>
</organism>
<evidence type="ECO:0000256" key="1">
    <source>
        <dbReference type="SAM" id="Phobius"/>
    </source>
</evidence>
<dbReference type="eggNOG" id="arCOG00134">
    <property type="taxonomic scope" value="Archaea"/>
</dbReference>
<dbReference type="HOGENOM" id="CLU_2504895_0_0_2"/>
<keyword evidence="1" id="KW-0472">Membrane</keyword>
<name>U1PL39_9EURY</name>
<dbReference type="SUPFAM" id="SSF103473">
    <property type="entry name" value="MFS general substrate transporter"/>
    <property type="match status" value="1"/>
</dbReference>
<accession>U1PL39</accession>
<evidence type="ECO:0000313" key="3">
    <source>
        <dbReference type="Proteomes" id="UP000030710"/>
    </source>
</evidence>
<proteinExistence type="predicted"/>
<dbReference type="Proteomes" id="UP000030710">
    <property type="component" value="Unassembled WGS sequence"/>
</dbReference>
<gene>
    <name evidence="2" type="ORF">J07HQW2_00826</name>
</gene>
<dbReference type="EMBL" id="KE356561">
    <property type="protein sequence ID" value="ERG94392.1"/>
    <property type="molecule type" value="Genomic_DNA"/>
</dbReference>
<reference evidence="2 3" key="1">
    <citation type="journal article" date="2013" name="PLoS ONE">
        <title>Assembly-driven community genomics of a hypersaline microbial ecosystem.</title>
        <authorList>
            <person name="Podell S."/>
            <person name="Ugalde J.A."/>
            <person name="Narasingarao P."/>
            <person name="Banfield J.F."/>
            <person name="Heidelberg K.B."/>
            <person name="Allen E.E."/>
        </authorList>
    </citation>
    <scope>NUCLEOTIDE SEQUENCE [LARGE SCALE GENOMIC DNA]</scope>
    <source>
        <strain evidence="3">J07HQW2</strain>
    </source>
</reference>